<dbReference type="Pfam" id="PF03006">
    <property type="entry name" value="HlyIII"/>
    <property type="match status" value="1"/>
</dbReference>
<gene>
    <name evidence="7" type="ORF">MIMGU_mgv1a009140mg</name>
</gene>
<keyword evidence="4 6" id="KW-0472">Membrane</keyword>
<evidence type="ECO:0000256" key="6">
    <source>
        <dbReference type="SAM" id="Phobius"/>
    </source>
</evidence>
<evidence type="ECO:0000256" key="4">
    <source>
        <dbReference type="ARBA" id="ARBA00023136"/>
    </source>
</evidence>
<evidence type="ECO:0000256" key="3">
    <source>
        <dbReference type="ARBA" id="ARBA00022989"/>
    </source>
</evidence>
<feature type="binding site" evidence="5">
    <location>
        <position position="322"/>
    </location>
    <ligand>
        <name>Zn(2+)</name>
        <dbReference type="ChEBI" id="CHEBI:29105"/>
    </ligand>
</feature>
<dbReference type="KEGG" id="egt:105949837"/>
<feature type="transmembrane region" description="Helical" evidence="6">
    <location>
        <begin position="281"/>
        <end position="299"/>
    </location>
</feature>
<feature type="transmembrane region" description="Helical" evidence="6">
    <location>
        <begin position="320"/>
        <end position="340"/>
    </location>
</feature>
<name>A0A022PTT9_ERYGU</name>
<dbReference type="AlphaFoldDB" id="A0A022PTT9"/>
<dbReference type="PhylomeDB" id="A0A022PTT9"/>
<feature type="transmembrane region" description="Helical" evidence="6">
    <location>
        <begin position="188"/>
        <end position="210"/>
    </location>
</feature>
<dbReference type="GO" id="GO:0016020">
    <property type="term" value="C:membrane"/>
    <property type="evidence" value="ECO:0007669"/>
    <property type="project" value="UniProtKB-SubCell"/>
</dbReference>
<sequence length="352" mass="40591">MDQENDQSIRFFKVAAESVEDRIISSRDEKMIISKRNKLGKRCYPDLVSFDELPDYMKDNEFILNYYRADWPLKLAFLSLFRWHNETLNVWTHLVGFLLFVGLTVAKLMHVTQLADFITMFTEQFPSRAEANISNKYSLVKQTTITTTTTKWPFYVILSGSMFCLLSSSMCHLFCCHSKRLNTHLLRMDYVGITVMIITSFFPPMYYIFICTPHWQIIYLTCITIMGACTITTTFLSPPLSSAKFRSFRALLFVCMGLFGVIPAVHAVVVNWNDPHRNVTLAYESVMGLSYLVGALFYVTRVPERWRPGWFDIAGHSHQIFHVFVVVGALAHYGAAHILFKYRSKMGCDTTT</sequence>
<dbReference type="GO" id="GO:0038023">
    <property type="term" value="F:signaling receptor activity"/>
    <property type="evidence" value="ECO:0000318"/>
    <property type="project" value="GO_Central"/>
</dbReference>
<proteinExistence type="predicted"/>
<dbReference type="PANTHER" id="PTHR20855">
    <property type="entry name" value="ADIPOR/PROGESTIN RECEPTOR-RELATED"/>
    <property type="match status" value="1"/>
</dbReference>
<dbReference type="GO" id="GO:0009744">
    <property type="term" value="P:response to sucrose"/>
    <property type="evidence" value="ECO:0007669"/>
    <property type="project" value="UniProtKB-ARBA"/>
</dbReference>
<dbReference type="OrthoDB" id="529367at2759"/>
<protein>
    <recommendedName>
        <fullName evidence="9">Heptahelical transmembrane protein 1-like</fullName>
    </recommendedName>
</protein>
<feature type="binding site" evidence="5">
    <location>
        <position position="172"/>
    </location>
    <ligand>
        <name>Zn(2+)</name>
        <dbReference type="ChEBI" id="CHEBI:29105"/>
    </ligand>
</feature>
<accession>A0A022PTT9</accession>
<keyword evidence="2 6" id="KW-0812">Transmembrane</keyword>
<comment type="subcellular location">
    <subcellularLocation>
        <location evidence="1">Membrane</location>
        <topology evidence="1">Multi-pass membrane protein</topology>
    </subcellularLocation>
</comment>
<dbReference type="GO" id="GO:0046872">
    <property type="term" value="F:metal ion binding"/>
    <property type="evidence" value="ECO:0007669"/>
    <property type="project" value="UniProtKB-KW"/>
</dbReference>
<feature type="transmembrane region" description="Helical" evidence="6">
    <location>
        <begin position="152"/>
        <end position="176"/>
    </location>
</feature>
<evidence type="ECO:0000313" key="7">
    <source>
        <dbReference type="EMBL" id="EYU18238.1"/>
    </source>
</evidence>
<evidence type="ECO:0000313" key="8">
    <source>
        <dbReference type="Proteomes" id="UP000030748"/>
    </source>
</evidence>
<dbReference type="PANTHER" id="PTHR20855:SF115">
    <property type="entry name" value="HEPTAHELICAL TRANSMEMBRANE PROTEIN 1"/>
    <property type="match status" value="1"/>
</dbReference>
<dbReference type="eggNOG" id="KOG0748">
    <property type="taxonomic scope" value="Eukaryota"/>
</dbReference>
<dbReference type="GO" id="GO:0009725">
    <property type="term" value="P:response to hormone"/>
    <property type="evidence" value="ECO:0000318"/>
    <property type="project" value="GO_Central"/>
</dbReference>
<keyword evidence="8" id="KW-1185">Reference proteome</keyword>
<dbReference type="InterPro" id="IPR004254">
    <property type="entry name" value="AdipoR/HlyIII-related"/>
</dbReference>
<evidence type="ECO:0000256" key="2">
    <source>
        <dbReference type="ARBA" id="ARBA00022692"/>
    </source>
</evidence>
<evidence type="ECO:0000256" key="1">
    <source>
        <dbReference type="ARBA" id="ARBA00004141"/>
    </source>
</evidence>
<keyword evidence="5" id="KW-0862">Zinc</keyword>
<dbReference type="EMBL" id="KI632336">
    <property type="protein sequence ID" value="EYU18238.1"/>
    <property type="molecule type" value="Genomic_DNA"/>
</dbReference>
<reference evidence="7 8" key="1">
    <citation type="journal article" date="2013" name="Proc. Natl. Acad. Sci. U.S.A.">
        <title>Fine-scale variation in meiotic recombination in Mimulus inferred from population shotgun sequencing.</title>
        <authorList>
            <person name="Hellsten U."/>
            <person name="Wright K.M."/>
            <person name="Jenkins J."/>
            <person name="Shu S."/>
            <person name="Yuan Y."/>
            <person name="Wessler S.R."/>
            <person name="Schmutz J."/>
            <person name="Willis J.H."/>
            <person name="Rokhsar D.S."/>
        </authorList>
    </citation>
    <scope>NUCLEOTIDE SEQUENCE [LARGE SCALE GENOMIC DNA]</scope>
    <source>
        <strain evidence="8">cv. DUN x IM62</strain>
    </source>
</reference>
<feature type="transmembrane region" description="Helical" evidence="6">
    <location>
        <begin position="90"/>
        <end position="110"/>
    </location>
</feature>
<evidence type="ECO:0000256" key="5">
    <source>
        <dbReference type="PIRSR" id="PIRSR604254-1"/>
    </source>
</evidence>
<evidence type="ECO:0008006" key="9">
    <source>
        <dbReference type="Google" id="ProtNLM"/>
    </source>
</evidence>
<dbReference type="Proteomes" id="UP000030748">
    <property type="component" value="Unassembled WGS sequence"/>
</dbReference>
<feature type="transmembrane region" description="Helical" evidence="6">
    <location>
        <begin position="216"/>
        <end position="236"/>
    </location>
</feature>
<keyword evidence="5" id="KW-0479">Metal-binding</keyword>
<keyword evidence="3 6" id="KW-1133">Transmembrane helix</keyword>
<feature type="transmembrane region" description="Helical" evidence="6">
    <location>
        <begin position="248"/>
        <end position="269"/>
    </location>
</feature>
<organism evidence="7 8">
    <name type="scientific">Erythranthe guttata</name>
    <name type="common">Yellow monkey flower</name>
    <name type="synonym">Mimulus guttatus</name>
    <dbReference type="NCBI Taxonomy" id="4155"/>
    <lineage>
        <taxon>Eukaryota</taxon>
        <taxon>Viridiplantae</taxon>
        <taxon>Streptophyta</taxon>
        <taxon>Embryophyta</taxon>
        <taxon>Tracheophyta</taxon>
        <taxon>Spermatophyta</taxon>
        <taxon>Magnoliopsida</taxon>
        <taxon>eudicotyledons</taxon>
        <taxon>Gunneridae</taxon>
        <taxon>Pentapetalae</taxon>
        <taxon>asterids</taxon>
        <taxon>lamiids</taxon>
        <taxon>Lamiales</taxon>
        <taxon>Phrymaceae</taxon>
        <taxon>Erythranthe</taxon>
    </lineage>
</organism>
<dbReference type="STRING" id="4155.A0A022PTT9"/>
<feature type="binding site" evidence="5">
    <location>
        <position position="318"/>
    </location>
    <ligand>
        <name>Zn(2+)</name>
        <dbReference type="ChEBI" id="CHEBI:29105"/>
    </ligand>
</feature>
<dbReference type="OMA" id="IGNACDY"/>